<protein>
    <recommendedName>
        <fullName evidence="5">Putative 3-methyladenine DNA glycosylase</fullName>
        <ecNumber evidence="5">3.2.2.-</ecNumber>
    </recommendedName>
</protein>
<accession>A0A1A6Y0P2</accession>
<dbReference type="CDD" id="cd00540">
    <property type="entry name" value="AAG"/>
    <property type="match status" value="1"/>
</dbReference>
<dbReference type="GO" id="GO:0003905">
    <property type="term" value="F:alkylbase DNA N-glycosylase activity"/>
    <property type="evidence" value="ECO:0007669"/>
    <property type="project" value="InterPro"/>
</dbReference>
<dbReference type="InterPro" id="IPR003180">
    <property type="entry name" value="MPG"/>
</dbReference>
<keyword evidence="4 5" id="KW-0234">DNA repair</keyword>
<comment type="similarity">
    <text evidence="1 5">Belongs to the DNA glycosylase MPG family.</text>
</comment>
<dbReference type="GO" id="GO:0003677">
    <property type="term" value="F:DNA binding"/>
    <property type="evidence" value="ECO:0007669"/>
    <property type="project" value="InterPro"/>
</dbReference>
<dbReference type="InterPro" id="IPR036995">
    <property type="entry name" value="MPG_sf"/>
</dbReference>
<dbReference type="Proteomes" id="UP000092256">
    <property type="component" value="Unassembled WGS sequence"/>
</dbReference>
<evidence type="ECO:0000256" key="3">
    <source>
        <dbReference type="ARBA" id="ARBA00022801"/>
    </source>
</evidence>
<comment type="caution">
    <text evidence="6">The sequence shown here is derived from an EMBL/GenBank/DDBJ whole genome shotgun (WGS) entry which is preliminary data.</text>
</comment>
<dbReference type="HAMAP" id="MF_00527">
    <property type="entry name" value="3MGH"/>
    <property type="match status" value="1"/>
</dbReference>
<reference evidence="6 7" key="1">
    <citation type="submission" date="2016-05" db="EMBL/GenBank/DDBJ databases">
        <title>Draft Genome Sequences of Stenotrophomonas maltophilia Strains Sm32COP, Sm41DVV, Sm46PAILV, SmF3, SmF22, SmSOFb1 and SmCVFa1, Isolated from Different Manures, in France.</title>
        <authorList>
            <person name="Nazaret S."/>
            <person name="Bodilis J."/>
        </authorList>
    </citation>
    <scope>NUCLEOTIDE SEQUENCE [LARGE SCALE GENOMIC DNA]</scope>
    <source>
        <strain evidence="6 7">Sm46PAILV</strain>
    </source>
</reference>
<dbReference type="InterPro" id="IPR011034">
    <property type="entry name" value="Formyl_transferase-like_C_sf"/>
</dbReference>
<dbReference type="PANTHER" id="PTHR10429:SF0">
    <property type="entry name" value="DNA-3-METHYLADENINE GLYCOSYLASE"/>
    <property type="match status" value="1"/>
</dbReference>
<proteinExistence type="inferred from homology"/>
<dbReference type="EC" id="3.2.2.-" evidence="5"/>
<evidence type="ECO:0000256" key="1">
    <source>
        <dbReference type="ARBA" id="ARBA00009232"/>
    </source>
</evidence>
<organism evidence="6 7">
    <name type="scientific">Stenotrophomonas maltophilia</name>
    <name type="common">Pseudomonas maltophilia</name>
    <name type="synonym">Xanthomonas maltophilia</name>
    <dbReference type="NCBI Taxonomy" id="40324"/>
    <lineage>
        <taxon>Bacteria</taxon>
        <taxon>Pseudomonadati</taxon>
        <taxon>Pseudomonadota</taxon>
        <taxon>Gammaproteobacteria</taxon>
        <taxon>Lysobacterales</taxon>
        <taxon>Lysobacteraceae</taxon>
        <taxon>Stenotrophomonas</taxon>
        <taxon>Stenotrophomonas maltophilia group</taxon>
    </lineage>
</organism>
<dbReference type="GO" id="GO:0006284">
    <property type="term" value="P:base-excision repair"/>
    <property type="evidence" value="ECO:0007669"/>
    <property type="project" value="InterPro"/>
</dbReference>
<name>A0A1A6Y0P2_STEMA</name>
<dbReference type="NCBIfam" id="TIGR00567">
    <property type="entry name" value="3mg"/>
    <property type="match status" value="1"/>
</dbReference>
<dbReference type="Pfam" id="PF02245">
    <property type="entry name" value="Pur_DNA_glyco"/>
    <property type="match status" value="1"/>
</dbReference>
<keyword evidence="2 5" id="KW-0227">DNA damage</keyword>
<dbReference type="SUPFAM" id="SSF50486">
    <property type="entry name" value="FMT C-terminal domain-like"/>
    <property type="match status" value="1"/>
</dbReference>
<evidence type="ECO:0000256" key="2">
    <source>
        <dbReference type="ARBA" id="ARBA00022763"/>
    </source>
</evidence>
<dbReference type="Gene3D" id="3.10.300.10">
    <property type="entry name" value="Methylpurine-DNA glycosylase (MPG)"/>
    <property type="match status" value="1"/>
</dbReference>
<dbReference type="FunFam" id="3.10.300.10:FF:000001">
    <property type="entry name" value="Putative 3-methyladenine DNA glycosylase"/>
    <property type="match status" value="1"/>
</dbReference>
<evidence type="ECO:0000313" key="7">
    <source>
        <dbReference type="Proteomes" id="UP000092256"/>
    </source>
</evidence>
<evidence type="ECO:0000256" key="5">
    <source>
        <dbReference type="HAMAP-Rule" id="MF_00527"/>
    </source>
</evidence>
<dbReference type="OrthoDB" id="9794313at2"/>
<dbReference type="NCBIfam" id="NF002003">
    <property type="entry name" value="PRK00802.1-3"/>
    <property type="match status" value="1"/>
</dbReference>
<evidence type="ECO:0000313" key="6">
    <source>
        <dbReference type="EMBL" id="OBU68391.1"/>
    </source>
</evidence>
<dbReference type="EMBL" id="LYVJ01000004">
    <property type="protein sequence ID" value="OBU68391.1"/>
    <property type="molecule type" value="Genomic_DNA"/>
</dbReference>
<dbReference type="AlphaFoldDB" id="A0A1A6Y0P2"/>
<sequence length="211" mass="23055">MPDWLPASLRILARSFYQRPPTEVAPELLNKLLVRSDGRVARIIEVEAYAGSADPAAHSYRGPTPRTASMFGEAGHLYVYFSYGMHWGSNVVCGETGEGVAVLLRAAEPLAGLEQMRRLRPAARRDHDLASGPGRLSQAFSLDRSFDGADLVTGSHGIVIASDGTPPPPDPVVGPRIGITRAVDFPWRWHVRDHRHVSVRPRRPASPARKG</sequence>
<dbReference type="RefSeq" id="WP_065198512.1">
    <property type="nucleotide sequence ID" value="NZ_LYVJ01000004.1"/>
</dbReference>
<dbReference type="PANTHER" id="PTHR10429">
    <property type="entry name" value="DNA-3-METHYLADENINE GLYCOSYLASE"/>
    <property type="match status" value="1"/>
</dbReference>
<keyword evidence="3 5" id="KW-0378">Hydrolase</keyword>
<evidence type="ECO:0000256" key="4">
    <source>
        <dbReference type="ARBA" id="ARBA00023204"/>
    </source>
</evidence>
<gene>
    <name evidence="6" type="ORF">A9K58_06110</name>
</gene>